<evidence type="ECO:0000313" key="4">
    <source>
        <dbReference type="Proteomes" id="UP000011715"/>
    </source>
</evidence>
<keyword evidence="4" id="KW-1185">Reference proteome</keyword>
<dbReference type="Proteomes" id="UP000011715">
    <property type="component" value="Unassembled WGS sequence"/>
</dbReference>
<proteinExistence type="predicted"/>
<dbReference type="EMBL" id="GL876977">
    <property type="protein sequence ID" value="KLU91614.1"/>
    <property type="molecule type" value="Genomic_DNA"/>
</dbReference>
<accession>A0A0C4EBS6</accession>
<feature type="region of interest" description="Disordered" evidence="1">
    <location>
        <begin position="126"/>
        <end position="181"/>
    </location>
</feature>
<name>A0A0C4EBS6_MAGP6</name>
<sequence>MSYSQPSHCHLSASSFGHVRLFRKCFSRQRHPDSILTSAAQAWAASPPRLSESHQDAHRQRRHTNKGHSRTEQPQRRARTGHCKPTTHPIAPYRGLVSVFFFPTFFPSPFPPDVPPVPPDLHVRLPAEQPQQPSGITHPPSPWCRSLRQPSSPRSCAPRYMREHPGVTPEASDLAKPAPRR</sequence>
<reference evidence="2" key="3">
    <citation type="submission" date="2011-03" db="EMBL/GenBank/DDBJ databases">
        <title>Annotation of Magnaporthe poae ATCC 64411.</title>
        <authorList>
            <person name="Ma L.-J."/>
            <person name="Dead R."/>
            <person name="Young S.K."/>
            <person name="Zeng Q."/>
            <person name="Gargeya S."/>
            <person name="Fitzgerald M."/>
            <person name="Haas B."/>
            <person name="Abouelleil A."/>
            <person name="Alvarado L."/>
            <person name="Arachchi H.M."/>
            <person name="Berlin A."/>
            <person name="Brown A."/>
            <person name="Chapman S.B."/>
            <person name="Chen Z."/>
            <person name="Dunbar C."/>
            <person name="Freedman E."/>
            <person name="Gearin G."/>
            <person name="Gellesch M."/>
            <person name="Goldberg J."/>
            <person name="Griggs A."/>
            <person name="Gujja S."/>
            <person name="Heiman D."/>
            <person name="Howarth C."/>
            <person name="Larson L."/>
            <person name="Lui A."/>
            <person name="MacDonald P.J.P."/>
            <person name="Mehta T."/>
            <person name="Montmayeur A."/>
            <person name="Murphy C."/>
            <person name="Neiman D."/>
            <person name="Pearson M."/>
            <person name="Priest M."/>
            <person name="Roberts A."/>
            <person name="Saif S."/>
            <person name="Shea T."/>
            <person name="Shenoy N."/>
            <person name="Sisk P."/>
            <person name="Stolte C."/>
            <person name="Sykes S."/>
            <person name="Yandava C."/>
            <person name="Wortman J."/>
            <person name="Nusbaum C."/>
            <person name="Birren B."/>
        </authorList>
    </citation>
    <scope>NUCLEOTIDE SEQUENCE</scope>
    <source>
        <strain evidence="2">ATCC 64411</strain>
    </source>
</reference>
<reference evidence="2" key="2">
    <citation type="submission" date="2010-05" db="EMBL/GenBank/DDBJ databases">
        <title>The Genome Sequence of Magnaporthe poae strain ATCC 64411.</title>
        <authorList>
            <consortium name="The Broad Institute Genome Sequencing Platform"/>
            <consortium name="Broad Institute Genome Sequencing Center for Infectious Disease"/>
            <person name="Ma L.-J."/>
            <person name="Dead R."/>
            <person name="Young S."/>
            <person name="Zeng Q."/>
            <person name="Koehrsen M."/>
            <person name="Alvarado L."/>
            <person name="Berlin A."/>
            <person name="Chapman S.B."/>
            <person name="Chen Z."/>
            <person name="Freedman E."/>
            <person name="Gellesch M."/>
            <person name="Goldberg J."/>
            <person name="Griggs A."/>
            <person name="Gujja S."/>
            <person name="Heilman E.R."/>
            <person name="Heiman D."/>
            <person name="Hepburn T."/>
            <person name="Howarth C."/>
            <person name="Jen D."/>
            <person name="Larson L."/>
            <person name="Mehta T."/>
            <person name="Neiman D."/>
            <person name="Pearson M."/>
            <person name="Roberts A."/>
            <person name="Saif S."/>
            <person name="Shea T."/>
            <person name="Shenoy N."/>
            <person name="Sisk P."/>
            <person name="Stolte C."/>
            <person name="Sykes S."/>
            <person name="Walk T."/>
            <person name="White J."/>
            <person name="Yandava C."/>
            <person name="Haas B."/>
            <person name="Nusbaum C."/>
            <person name="Birren B."/>
        </authorList>
    </citation>
    <scope>NUCLEOTIDE SEQUENCE</scope>
    <source>
        <strain evidence="2">ATCC 64411</strain>
    </source>
</reference>
<organism evidence="3 4">
    <name type="scientific">Magnaporthiopsis poae (strain ATCC 64411 / 73-15)</name>
    <name type="common">Kentucky bluegrass fungus</name>
    <name type="synonym">Magnaporthe poae</name>
    <dbReference type="NCBI Taxonomy" id="644358"/>
    <lineage>
        <taxon>Eukaryota</taxon>
        <taxon>Fungi</taxon>
        <taxon>Dikarya</taxon>
        <taxon>Ascomycota</taxon>
        <taxon>Pezizomycotina</taxon>
        <taxon>Sordariomycetes</taxon>
        <taxon>Sordariomycetidae</taxon>
        <taxon>Magnaporthales</taxon>
        <taxon>Magnaporthaceae</taxon>
        <taxon>Magnaporthiopsis</taxon>
    </lineage>
</organism>
<evidence type="ECO:0000256" key="1">
    <source>
        <dbReference type="SAM" id="MobiDB-lite"/>
    </source>
</evidence>
<gene>
    <name evidence="2" type="ORF">MAPG_10132</name>
</gene>
<dbReference type="EMBL" id="ADBL01002604">
    <property type="status" value="NOT_ANNOTATED_CDS"/>
    <property type="molecule type" value="Genomic_DNA"/>
</dbReference>
<dbReference type="AlphaFoldDB" id="A0A0C4EBS6"/>
<dbReference type="EnsemblFungi" id="MAPG_10132T0">
    <property type="protein sequence ID" value="MAPG_10132T0"/>
    <property type="gene ID" value="MAPG_10132"/>
</dbReference>
<reference evidence="3" key="4">
    <citation type="journal article" date="2015" name="G3 (Bethesda)">
        <title>Genome sequences of three phytopathogenic species of the Magnaporthaceae family of fungi.</title>
        <authorList>
            <person name="Okagaki L.H."/>
            <person name="Nunes C.C."/>
            <person name="Sailsbery J."/>
            <person name="Clay B."/>
            <person name="Brown D."/>
            <person name="John T."/>
            <person name="Oh Y."/>
            <person name="Young N."/>
            <person name="Fitzgerald M."/>
            <person name="Haas B.J."/>
            <person name="Zeng Q."/>
            <person name="Young S."/>
            <person name="Adiconis X."/>
            <person name="Fan L."/>
            <person name="Levin J.Z."/>
            <person name="Mitchell T.K."/>
            <person name="Okubara P.A."/>
            <person name="Farman M.L."/>
            <person name="Kohn L.M."/>
            <person name="Birren B."/>
            <person name="Ma L.-J."/>
            <person name="Dean R.A."/>
        </authorList>
    </citation>
    <scope>NUCLEOTIDE SEQUENCE</scope>
    <source>
        <strain evidence="3">ATCC 64411 / 73-15</strain>
    </source>
</reference>
<reference evidence="3" key="5">
    <citation type="submission" date="2015-06" db="UniProtKB">
        <authorList>
            <consortium name="EnsemblFungi"/>
        </authorList>
    </citation>
    <scope>IDENTIFICATION</scope>
    <source>
        <strain evidence="3">ATCC 64411</strain>
    </source>
</reference>
<dbReference type="VEuPathDB" id="FungiDB:MAPG_10132"/>
<feature type="region of interest" description="Disordered" evidence="1">
    <location>
        <begin position="40"/>
        <end position="87"/>
    </location>
</feature>
<evidence type="ECO:0000313" key="3">
    <source>
        <dbReference type="EnsemblFungi" id="MAPG_10132T0"/>
    </source>
</evidence>
<feature type="compositionally biased region" description="Basic residues" evidence="1">
    <location>
        <begin position="59"/>
        <end position="68"/>
    </location>
</feature>
<reference evidence="4" key="1">
    <citation type="submission" date="2010-05" db="EMBL/GenBank/DDBJ databases">
        <title>The genome sequence of Magnaporthe poae strain ATCC 64411.</title>
        <authorList>
            <person name="Ma L.-J."/>
            <person name="Dead R."/>
            <person name="Young S."/>
            <person name="Zeng Q."/>
            <person name="Koehrsen M."/>
            <person name="Alvarado L."/>
            <person name="Berlin A."/>
            <person name="Chapman S.B."/>
            <person name="Chen Z."/>
            <person name="Freedman E."/>
            <person name="Gellesch M."/>
            <person name="Goldberg J."/>
            <person name="Griggs A."/>
            <person name="Gujja S."/>
            <person name="Heilman E.R."/>
            <person name="Heiman D."/>
            <person name="Hepburn T."/>
            <person name="Howarth C."/>
            <person name="Jen D."/>
            <person name="Larson L."/>
            <person name="Mehta T."/>
            <person name="Neiman D."/>
            <person name="Pearson M."/>
            <person name="Roberts A."/>
            <person name="Saif S."/>
            <person name="Shea T."/>
            <person name="Shenoy N."/>
            <person name="Sisk P."/>
            <person name="Stolte C."/>
            <person name="Sykes S."/>
            <person name="Walk T."/>
            <person name="White J."/>
            <person name="Yandava C."/>
            <person name="Haas B."/>
            <person name="Nusbaum C."/>
            <person name="Birren B."/>
        </authorList>
    </citation>
    <scope>NUCLEOTIDE SEQUENCE [LARGE SCALE GENOMIC DNA]</scope>
    <source>
        <strain evidence="4">ATCC 64411 / 73-15</strain>
    </source>
</reference>
<protein>
    <submittedName>
        <fullName evidence="2 3">Uncharacterized protein</fullName>
    </submittedName>
</protein>
<evidence type="ECO:0000313" key="2">
    <source>
        <dbReference type="EMBL" id="KLU91614.1"/>
    </source>
</evidence>